<reference evidence="1 2" key="1">
    <citation type="submission" date="2024-04" db="EMBL/GenBank/DDBJ databases">
        <authorList>
            <person name="Rising A."/>
            <person name="Reimegard J."/>
            <person name="Sonavane S."/>
            <person name="Akerstrom W."/>
            <person name="Nylinder S."/>
            <person name="Hedman E."/>
            <person name="Kallberg Y."/>
        </authorList>
    </citation>
    <scope>NUCLEOTIDE SEQUENCE [LARGE SCALE GENOMIC DNA]</scope>
</reference>
<proteinExistence type="predicted"/>
<gene>
    <name evidence="1" type="ORF">LARSCL_LOCUS10351</name>
</gene>
<evidence type="ECO:0008006" key="3">
    <source>
        <dbReference type="Google" id="ProtNLM"/>
    </source>
</evidence>
<keyword evidence="2" id="KW-1185">Reference proteome</keyword>
<protein>
    <recommendedName>
        <fullName evidence="3">Transposable element P transposase</fullName>
    </recommendedName>
</protein>
<name>A0AAV2A6A4_9ARAC</name>
<dbReference type="AlphaFoldDB" id="A0AAV2A6A4"/>
<evidence type="ECO:0000313" key="2">
    <source>
        <dbReference type="Proteomes" id="UP001497382"/>
    </source>
</evidence>
<sequence>MDTADFFQLMNDSFDILNARNFKDDKLLARGYGYDLKNQKIIIDKLKSCIENLIISKTFKKTKKGTLVKRKEKRYFPFQKGFLMTIASLYGLYEDLMPFDVKFILTSRLNQDCLENFFSQIRGVGHFYDHPLPSEVKHRIRLLLLGKNVDDIPFSSATNTLPCEDKSLLTTELLLHISPDINECGNQSEIHEIITNEVSSSELTVIVDSSECLNDFSPDCSAEGLKYLGGYIAHKCRKYDRSLAIPSGQSLAISSKEKTWIEVLSRGGLLIPTDEWFEQIKKFEETFIEMHGCRINIGVGLRSRKKIPCV</sequence>
<comment type="caution">
    <text evidence="1">The sequence shown here is derived from an EMBL/GenBank/DDBJ whole genome shotgun (WGS) entry which is preliminary data.</text>
</comment>
<organism evidence="1 2">
    <name type="scientific">Larinioides sclopetarius</name>
    <dbReference type="NCBI Taxonomy" id="280406"/>
    <lineage>
        <taxon>Eukaryota</taxon>
        <taxon>Metazoa</taxon>
        <taxon>Ecdysozoa</taxon>
        <taxon>Arthropoda</taxon>
        <taxon>Chelicerata</taxon>
        <taxon>Arachnida</taxon>
        <taxon>Araneae</taxon>
        <taxon>Araneomorphae</taxon>
        <taxon>Entelegynae</taxon>
        <taxon>Araneoidea</taxon>
        <taxon>Araneidae</taxon>
        <taxon>Larinioides</taxon>
    </lineage>
</organism>
<evidence type="ECO:0000313" key="1">
    <source>
        <dbReference type="EMBL" id="CAL1279429.1"/>
    </source>
</evidence>
<dbReference type="EMBL" id="CAXIEN010000121">
    <property type="protein sequence ID" value="CAL1279429.1"/>
    <property type="molecule type" value="Genomic_DNA"/>
</dbReference>
<accession>A0AAV2A6A4</accession>
<dbReference type="Proteomes" id="UP001497382">
    <property type="component" value="Unassembled WGS sequence"/>
</dbReference>